<dbReference type="PANTHER" id="PTHR38593:SF1">
    <property type="entry name" value="BLR2558 PROTEIN"/>
    <property type="match status" value="1"/>
</dbReference>
<comment type="caution">
    <text evidence="3">The sequence shown here is derived from an EMBL/GenBank/DDBJ whole genome shotgun (WGS) entry which is preliminary data.</text>
</comment>
<dbReference type="InterPro" id="IPR025419">
    <property type="entry name" value="DUF4142"/>
</dbReference>
<accession>A0A246F898</accession>
<gene>
    <name evidence="3" type="ORF">CEG18_15615</name>
</gene>
<name>A0A246F898_PSENT</name>
<dbReference type="Proteomes" id="UP000198145">
    <property type="component" value="Unassembled WGS sequence"/>
</dbReference>
<evidence type="ECO:0000256" key="1">
    <source>
        <dbReference type="SAM" id="SignalP"/>
    </source>
</evidence>
<organism evidence="3 4">
    <name type="scientific">Pseudomonas nitroreducens</name>
    <dbReference type="NCBI Taxonomy" id="46680"/>
    <lineage>
        <taxon>Bacteria</taxon>
        <taxon>Pseudomonadati</taxon>
        <taxon>Pseudomonadota</taxon>
        <taxon>Gammaproteobacteria</taxon>
        <taxon>Pseudomonadales</taxon>
        <taxon>Pseudomonadaceae</taxon>
        <taxon>Pseudomonas</taxon>
    </lineage>
</organism>
<dbReference type="PANTHER" id="PTHR38593">
    <property type="entry name" value="BLR2558 PROTEIN"/>
    <property type="match status" value="1"/>
</dbReference>
<dbReference type="EMBL" id="NJBA01000005">
    <property type="protein sequence ID" value="OWP49866.1"/>
    <property type="molecule type" value="Genomic_DNA"/>
</dbReference>
<dbReference type="AlphaFoldDB" id="A0A246F898"/>
<evidence type="ECO:0000313" key="3">
    <source>
        <dbReference type="EMBL" id="OWP49866.1"/>
    </source>
</evidence>
<reference evidence="3 4" key="1">
    <citation type="submission" date="2017-06" db="EMBL/GenBank/DDBJ databases">
        <title>Draft genome of Pseudomonas nitroreducens DF05.</title>
        <authorList>
            <person name="Iyer R."/>
        </authorList>
    </citation>
    <scope>NUCLEOTIDE SEQUENCE [LARGE SCALE GENOMIC DNA]</scope>
    <source>
        <strain evidence="3 4">DF05</strain>
    </source>
</reference>
<evidence type="ECO:0000313" key="4">
    <source>
        <dbReference type="Proteomes" id="UP000198145"/>
    </source>
</evidence>
<evidence type="ECO:0000259" key="2">
    <source>
        <dbReference type="Pfam" id="PF13628"/>
    </source>
</evidence>
<keyword evidence="1" id="KW-0732">Signal</keyword>
<dbReference type="InterPro" id="IPR012347">
    <property type="entry name" value="Ferritin-like"/>
</dbReference>
<proteinExistence type="predicted"/>
<feature type="signal peptide" evidence="1">
    <location>
        <begin position="1"/>
        <end position="26"/>
    </location>
</feature>
<dbReference type="Pfam" id="PF13628">
    <property type="entry name" value="DUF4142"/>
    <property type="match status" value="1"/>
</dbReference>
<dbReference type="Gene3D" id="1.20.1260.10">
    <property type="match status" value="1"/>
</dbReference>
<feature type="domain" description="DUF4142" evidence="2">
    <location>
        <begin position="32"/>
        <end position="164"/>
    </location>
</feature>
<dbReference type="eggNOG" id="COG3652">
    <property type="taxonomic scope" value="Bacteria"/>
</dbReference>
<feature type="chain" id="PRO_5013258657" description="DUF4142 domain-containing protein" evidence="1">
    <location>
        <begin position="27"/>
        <end position="170"/>
    </location>
</feature>
<dbReference type="RefSeq" id="WP_088418532.1">
    <property type="nucleotide sequence ID" value="NZ_NJBA01000005.1"/>
</dbReference>
<sequence length="170" mass="18667">MTHPRLSTLLGPLLLGLLLFGSATPAQEPSSESAFISEALRNSQQQLARAQQAIRYGKTLAVRDQAQGVLDEHSNLLRDLQTLAQKKGVPAQADAPLKPQGTQAQLAESERFDHDYAVAQLEASKAAVEAFDRMSRRNADPDLQGFARLWLPMLYHQRELADQLVASQAP</sequence>
<protein>
    <recommendedName>
        <fullName evidence="2">DUF4142 domain-containing protein</fullName>
    </recommendedName>
</protein>